<evidence type="ECO:0000313" key="5">
    <source>
        <dbReference type="Proteomes" id="UP001321473"/>
    </source>
</evidence>
<dbReference type="Gene3D" id="3.40.50.300">
    <property type="entry name" value="P-loop containing nucleotide triphosphate hydrolases"/>
    <property type="match status" value="1"/>
</dbReference>
<dbReference type="AlphaFoldDB" id="A0AAQ4DGD3"/>
<evidence type="ECO:0000256" key="2">
    <source>
        <dbReference type="ARBA" id="ARBA00022679"/>
    </source>
</evidence>
<protein>
    <recommendedName>
        <fullName evidence="3">Sulfotransferase domain-containing protein</fullName>
    </recommendedName>
</protein>
<evidence type="ECO:0000259" key="3">
    <source>
        <dbReference type="Pfam" id="PF00685"/>
    </source>
</evidence>
<dbReference type="EMBL" id="JARKHS020031056">
    <property type="protein sequence ID" value="KAK8761523.1"/>
    <property type="molecule type" value="Genomic_DNA"/>
</dbReference>
<keyword evidence="2" id="KW-0808">Transferase</keyword>
<name>A0AAQ4DGD3_AMBAM</name>
<accession>A0AAQ4DGD3</accession>
<comment type="similarity">
    <text evidence="1">Belongs to the sulfotransferase 1 family.</text>
</comment>
<reference evidence="4 5" key="1">
    <citation type="journal article" date="2023" name="Arcadia Sci">
        <title>De novo assembly of a long-read Amblyomma americanum tick genome.</title>
        <authorList>
            <person name="Chou S."/>
            <person name="Poskanzer K.E."/>
            <person name="Rollins M."/>
            <person name="Thuy-Boun P.S."/>
        </authorList>
    </citation>
    <scope>NUCLEOTIDE SEQUENCE [LARGE SCALE GENOMIC DNA]</scope>
    <source>
        <strain evidence="4">F_SG_1</strain>
        <tissue evidence="4">Salivary glands</tissue>
    </source>
</reference>
<keyword evidence="5" id="KW-1185">Reference proteome</keyword>
<dbReference type="PANTHER" id="PTHR11783">
    <property type="entry name" value="SULFOTRANSFERASE SULT"/>
    <property type="match status" value="1"/>
</dbReference>
<evidence type="ECO:0000256" key="1">
    <source>
        <dbReference type="ARBA" id="ARBA00005771"/>
    </source>
</evidence>
<comment type="caution">
    <text evidence="4">The sequence shown here is derived from an EMBL/GenBank/DDBJ whole genome shotgun (WGS) entry which is preliminary data.</text>
</comment>
<dbReference type="InterPro" id="IPR027417">
    <property type="entry name" value="P-loop_NTPase"/>
</dbReference>
<dbReference type="InterPro" id="IPR000863">
    <property type="entry name" value="Sulfotransferase_dom"/>
</dbReference>
<sequence length="361" mass="41093">MSHPIFQQRSIATLDVSLRQPQRSDILPPLTVAIETTSASGVSTNQITMPGSDGEVAEDVGALSKQYPEDSVSSALTYKPRPDDVFVVSFSPLCGAEFVQLVVYHILHERAPPSSVLERAAHLPLLEMQGAEAVAIMPRPGSVRTHLHFHLLPQADCAKYIYIARNPYDCCAFLFEEVFNAKKQEWSPEDFQAFFEDFVEGRATCGDYLAELLYWYKRRFDDNVLLITYEELLGDKKPLVLRIADFLTDEGECGQKLRRNRRLLERICSQAWNEGVWESMEPRRVMLEAAAVVDAEKPEWAKQFLKAQSDAMLEKQTDETKKPEIRLNMPCTADMRKRMLGRIEVVAGRNCNVMSLWEWEG</sequence>
<dbReference type="Proteomes" id="UP001321473">
    <property type="component" value="Unassembled WGS sequence"/>
</dbReference>
<evidence type="ECO:0000313" key="4">
    <source>
        <dbReference type="EMBL" id="KAK8761523.1"/>
    </source>
</evidence>
<dbReference type="Pfam" id="PF00685">
    <property type="entry name" value="Sulfotransfer_1"/>
    <property type="match status" value="1"/>
</dbReference>
<feature type="domain" description="Sulfotransferase" evidence="3">
    <location>
        <begin position="82"/>
        <end position="247"/>
    </location>
</feature>
<dbReference type="SUPFAM" id="SSF52540">
    <property type="entry name" value="P-loop containing nucleoside triphosphate hydrolases"/>
    <property type="match status" value="1"/>
</dbReference>
<gene>
    <name evidence="4" type="ORF">V5799_027210</name>
</gene>
<proteinExistence type="inferred from homology"/>
<organism evidence="4 5">
    <name type="scientific">Amblyomma americanum</name>
    <name type="common">Lone star tick</name>
    <dbReference type="NCBI Taxonomy" id="6943"/>
    <lineage>
        <taxon>Eukaryota</taxon>
        <taxon>Metazoa</taxon>
        <taxon>Ecdysozoa</taxon>
        <taxon>Arthropoda</taxon>
        <taxon>Chelicerata</taxon>
        <taxon>Arachnida</taxon>
        <taxon>Acari</taxon>
        <taxon>Parasitiformes</taxon>
        <taxon>Ixodida</taxon>
        <taxon>Ixodoidea</taxon>
        <taxon>Ixodidae</taxon>
        <taxon>Amblyomminae</taxon>
        <taxon>Amblyomma</taxon>
    </lineage>
</organism>
<dbReference type="GO" id="GO:0008146">
    <property type="term" value="F:sulfotransferase activity"/>
    <property type="evidence" value="ECO:0007669"/>
    <property type="project" value="InterPro"/>
</dbReference>